<proteinExistence type="predicted"/>
<evidence type="ECO:0000313" key="6">
    <source>
        <dbReference type="EMBL" id="CAI8604775.1"/>
    </source>
</evidence>
<feature type="domain" description="Gnk2-homologous" evidence="5">
    <location>
        <begin position="150"/>
        <end position="259"/>
    </location>
</feature>
<dbReference type="CDD" id="cd23509">
    <property type="entry name" value="Gnk2-like"/>
    <property type="match status" value="2"/>
</dbReference>
<keyword evidence="3" id="KW-1133">Transmembrane helix</keyword>
<evidence type="ECO:0000256" key="2">
    <source>
        <dbReference type="ARBA" id="ARBA00022737"/>
    </source>
</evidence>
<sequence length="313" mass="35079">MSTLSLTPFSFFCNLFLITILLTSKSKADNNDHNDQKFHYFCDQNNDRGNFITGDTYDNNLKIAFTRLTYNSKLDNGFTNTIFGENNNKIHLIGICRGDINSQDCRKCLIGSKPNLTQACPNKKEAIGWYEDEKCMLRYSDRSILNINEIGPAYFAWNMNNATLADQFNVAVKQLLNDLKNKAIKGDSNRKYVVGTLPGPSNGDIIYGLVQCTPDLSGPQCDDCLISSIVEVSRCCILSTISSTGFKSAMKIKETREEVLLLYIVVSVLSLLLCLLLAVCLFENKDNQLNFELFVISTDASLGESCVYMLQYV</sequence>
<organism evidence="6 7">
    <name type="scientific">Vicia faba</name>
    <name type="common">Broad bean</name>
    <name type="synonym">Faba vulgaris</name>
    <dbReference type="NCBI Taxonomy" id="3906"/>
    <lineage>
        <taxon>Eukaryota</taxon>
        <taxon>Viridiplantae</taxon>
        <taxon>Streptophyta</taxon>
        <taxon>Embryophyta</taxon>
        <taxon>Tracheophyta</taxon>
        <taxon>Spermatophyta</taxon>
        <taxon>Magnoliopsida</taxon>
        <taxon>eudicotyledons</taxon>
        <taxon>Gunneridae</taxon>
        <taxon>Pentapetalae</taxon>
        <taxon>rosids</taxon>
        <taxon>fabids</taxon>
        <taxon>Fabales</taxon>
        <taxon>Fabaceae</taxon>
        <taxon>Papilionoideae</taxon>
        <taxon>50 kb inversion clade</taxon>
        <taxon>NPAAA clade</taxon>
        <taxon>Hologalegina</taxon>
        <taxon>IRL clade</taxon>
        <taxon>Fabeae</taxon>
        <taxon>Vicia</taxon>
    </lineage>
</organism>
<evidence type="ECO:0000259" key="5">
    <source>
        <dbReference type="PROSITE" id="PS51473"/>
    </source>
</evidence>
<dbReference type="AlphaFoldDB" id="A0AAV1A2C1"/>
<evidence type="ECO:0000256" key="1">
    <source>
        <dbReference type="ARBA" id="ARBA00022729"/>
    </source>
</evidence>
<keyword evidence="7" id="KW-1185">Reference proteome</keyword>
<dbReference type="PROSITE" id="PS51473">
    <property type="entry name" value="GNK2"/>
    <property type="match status" value="2"/>
</dbReference>
<reference evidence="6 7" key="1">
    <citation type="submission" date="2023-01" db="EMBL/GenBank/DDBJ databases">
        <authorList>
            <person name="Kreplak J."/>
        </authorList>
    </citation>
    <scope>NUCLEOTIDE SEQUENCE [LARGE SCALE GENOMIC DNA]</scope>
</reference>
<dbReference type="PANTHER" id="PTHR32099:SF51">
    <property type="entry name" value="CYSTEINE-RICH RECEPTOR-LIKE PROTEIN KINASE 25 ISOFORM X1"/>
    <property type="match status" value="1"/>
</dbReference>
<keyword evidence="1 4" id="KW-0732">Signal</keyword>
<dbReference type="InterPro" id="IPR038408">
    <property type="entry name" value="GNK2_sf"/>
</dbReference>
<dbReference type="Gene3D" id="3.30.430.20">
    <property type="entry name" value="Gnk2 domain, C-X8-C-X2-C motif"/>
    <property type="match status" value="2"/>
</dbReference>
<accession>A0AAV1A2C1</accession>
<feature type="chain" id="PRO_5043393115" description="Gnk2-homologous domain-containing protein" evidence="4">
    <location>
        <begin position="29"/>
        <end position="313"/>
    </location>
</feature>
<keyword evidence="2" id="KW-0677">Repeat</keyword>
<feature type="signal peptide" evidence="4">
    <location>
        <begin position="1"/>
        <end position="28"/>
    </location>
</feature>
<keyword evidence="3" id="KW-0472">Membrane</keyword>
<dbReference type="EMBL" id="OX451738">
    <property type="protein sequence ID" value="CAI8604775.1"/>
    <property type="molecule type" value="Genomic_DNA"/>
</dbReference>
<protein>
    <recommendedName>
        <fullName evidence="5">Gnk2-homologous domain-containing protein</fullName>
    </recommendedName>
</protein>
<dbReference type="Proteomes" id="UP001157006">
    <property type="component" value="Chromosome 3"/>
</dbReference>
<gene>
    <name evidence="6" type="ORF">VFH_III149720</name>
</gene>
<evidence type="ECO:0000256" key="3">
    <source>
        <dbReference type="SAM" id="Phobius"/>
    </source>
</evidence>
<name>A0AAV1A2C1_VICFA</name>
<dbReference type="PANTHER" id="PTHR32099">
    <property type="entry name" value="CYSTEINE-RICH REPEAT SECRETORY PROTEIN"/>
    <property type="match status" value="1"/>
</dbReference>
<feature type="domain" description="Gnk2-homologous" evidence="5">
    <location>
        <begin position="39"/>
        <end position="144"/>
    </location>
</feature>
<evidence type="ECO:0000256" key="4">
    <source>
        <dbReference type="SAM" id="SignalP"/>
    </source>
</evidence>
<feature type="transmembrane region" description="Helical" evidence="3">
    <location>
        <begin position="260"/>
        <end position="282"/>
    </location>
</feature>
<keyword evidence="3" id="KW-0812">Transmembrane</keyword>
<dbReference type="Pfam" id="PF01657">
    <property type="entry name" value="Stress-antifung"/>
    <property type="match status" value="2"/>
</dbReference>
<evidence type="ECO:0000313" key="7">
    <source>
        <dbReference type="Proteomes" id="UP001157006"/>
    </source>
</evidence>
<dbReference type="InterPro" id="IPR002902">
    <property type="entry name" value="GNK2"/>
</dbReference>